<evidence type="ECO:0000313" key="4">
    <source>
        <dbReference type="Proteomes" id="UP001190926"/>
    </source>
</evidence>
<dbReference type="EMBL" id="SDAM02000045">
    <property type="protein sequence ID" value="KAH6834678.1"/>
    <property type="molecule type" value="Genomic_DNA"/>
</dbReference>
<evidence type="ECO:0000256" key="1">
    <source>
        <dbReference type="SAM" id="MobiDB-lite"/>
    </source>
</evidence>
<dbReference type="Proteomes" id="UP001190926">
    <property type="component" value="Unassembled WGS sequence"/>
</dbReference>
<evidence type="ECO:0000259" key="2">
    <source>
        <dbReference type="Pfam" id="PF20167"/>
    </source>
</evidence>
<dbReference type="AlphaFoldDB" id="A0AAD4JKB7"/>
<feature type="region of interest" description="Disordered" evidence="1">
    <location>
        <begin position="235"/>
        <end position="254"/>
    </location>
</feature>
<evidence type="ECO:0000313" key="3">
    <source>
        <dbReference type="EMBL" id="KAH6834678.1"/>
    </source>
</evidence>
<name>A0AAD4JKB7_PERFH</name>
<feature type="region of interest" description="Disordered" evidence="1">
    <location>
        <begin position="179"/>
        <end position="201"/>
    </location>
</feature>
<proteinExistence type="predicted"/>
<feature type="region of interest" description="Disordered" evidence="1">
    <location>
        <begin position="71"/>
        <end position="99"/>
    </location>
</feature>
<feature type="domain" description="Putative plant transposon protein" evidence="2">
    <location>
        <begin position="326"/>
        <end position="470"/>
    </location>
</feature>
<accession>A0AAD4JKB7</accession>
<sequence length="472" mass="50945">MTDNTGSSKPSLFKKLRINTRDLWVKLGEISKSLVFTLFSSSATTSEQKFEAISDVSATVPSSVAPSVEVLPQSVSETDPVPQPSPRVSSAPSSPPMENAEAVKASIAASMVDIAPFIEEFAASFNAMSVARAPSVLAGAPVISDSSIITIQVPLGDASLPDAAETIDKVQGEKDVDISFLDDDSPIPESGSVPSRLNQASVKKPPAMKPAIVATRRVTRSLSEQKLGLVSGPYRPLMKKARDPSPSDDDAEDVTADVSDISASDSEAFDSSKFLSAFHQRQYKLVVGRSLVSERKLVKTDVEGTEVVELLDDLRLEKSAYHALVFIATIVHEFYANLSKSIKDTSSEHAFSVFVRGFWISFSPTVINAYLGREHVVPPAPLFDLSEVAAEPTRGSRCVWPSGHSLLASDLSVKYSILHKIVVRNWIPSTHNSTVGKPLGLLLYKVGTRVEFNLGQLIYEHVVVHAKSARSQ</sequence>
<protein>
    <recommendedName>
        <fullName evidence="2">Putative plant transposon protein domain-containing protein</fullName>
    </recommendedName>
</protein>
<feature type="compositionally biased region" description="Polar residues" evidence="1">
    <location>
        <begin position="192"/>
        <end position="201"/>
    </location>
</feature>
<keyword evidence="4" id="KW-1185">Reference proteome</keyword>
<dbReference type="InterPro" id="IPR046796">
    <property type="entry name" value="Transposase_32_dom"/>
</dbReference>
<reference evidence="3 4" key="1">
    <citation type="journal article" date="2021" name="Nat. Commun.">
        <title>Incipient diploidization of the medicinal plant Perilla within 10,000 years.</title>
        <authorList>
            <person name="Zhang Y."/>
            <person name="Shen Q."/>
            <person name="Leng L."/>
            <person name="Zhang D."/>
            <person name="Chen S."/>
            <person name="Shi Y."/>
            <person name="Ning Z."/>
            <person name="Chen S."/>
        </authorList>
    </citation>
    <scope>NUCLEOTIDE SEQUENCE [LARGE SCALE GENOMIC DNA]</scope>
    <source>
        <strain evidence="4">cv. PC099</strain>
    </source>
</reference>
<gene>
    <name evidence="3" type="ORF">C2S53_019820</name>
</gene>
<comment type="caution">
    <text evidence="3">The sequence shown here is derived from an EMBL/GenBank/DDBJ whole genome shotgun (WGS) entry which is preliminary data.</text>
</comment>
<dbReference type="Pfam" id="PF20167">
    <property type="entry name" value="Transposase_32"/>
    <property type="match status" value="1"/>
</dbReference>
<organism evidence="3 4">
    <name type="scientific">Perilla frutescens var. hirtella</name>
    <name type="common">Perilla citriodora</name>
    <name type="synonym">Perilla setoyensis</name>
    <dbReference type="NCBI Taxonomy" id="608512"/>
    <lineage>
        <taxon>Eukaryota</taxon>
        <taxon>Viridiplantae</taxon>
        <taxon>Streptophyta</taxon>
        <taxon>Embryophyta</taxon>
        <taxon>Tracheophyta</taxon>
        <taxon>Spermatophyta</taxon>
        <taxon>Magnoliopsida</taxon>
        <taxon>eudicotyledons</taxon>
        <taxon>Gunneridae</taxon>
        <taxon>Pentapetalae</taxon>
        <taxon>asterids</taxon>
        <taxon>lamiids</taxon>
        <taxon>Lamiales</taxon>
        <taxon>Lamiaceae</taxon>
        <taxon>Nepetoideae</taxon>
        <taxon>Elsholtzieae</taxon>
        <taxon>Perilla</taxon>
    </lineage>
</organism>